<name>A0A8S9LDD5_BRACR</name>
<protein>
    <recommendedName>
        <fullName evidence="1">DUF641 domain-containing protein</fullName>
    </recommendedName>
</protein>
<dbReference type="GO" id="GO:0009959">
    <property type="term" value="P:negative gravitropism"/>
    <property type="evidence" value="ECO:0007669"/>
    <property type="project" value="InterPro"/>
</dbReference>
<evidence type="ECO:0000259" key="1">
    <source>
        <dbReference type="Pfam" id="PF04859"/>
    </source>
</evidence>
<dbReference type="InterPro" id="IPR006943">
    <property type="entry name" value="DUF641_pln"/>
</dbReference>
<proteinExistence type="predicted"/>
<feature type="domain" description="DUF641" evidence="1">
    <location>
        <begin position="8"/>
        <end position="58"/>
    </location>
</feature>
<dbReference type="AlphaFoldDB" id="A0A8S9LDD5"/>
<accession>A0A8S9LDD5</accession>
<dbReference type="GO" id="GO:0009639">
    <property type="term" value="P:response to red or far red light"/>
    <property type="evidence" value="ECO:0007669"/>
    <property type="project" value="InterPro"/>
</dbReference>
<gene>
    <name evidence="2" type="ORF">F2Q70_00026459</name>
</gene>
<comment type="caution">
    <text evidence="2">The sequence shown here is derived from an EMBL/GenBank/DDBJ whole genome shotgun (WGS) entry which is preliminary data.</text>
</comment>
<dbReference type="EMBL" id="QGKY02000094">
    <property type="protein sequence ID" value="KAF2604262.1"/>
    <property type="molecule type" value="Genomic_DNA"/>
</dbReference>
<sequence>MYQWDPQTVVQENQSKLRALGTVSNRLQAEMDGKDSRVLSLRKTLSEAQKSNSKLSKRLSENSSDVVLSVRVYESMLRDVMKGMRCCLMFAWGCFDESESSSLRELMQHVSSDPMELLERDKDCAFSRFCDDKYHELIHPNMESSIFSNMDQREAVLSSWRSLSTFYESFLAMASSVWTLQKLALSFDPVVEIFQVESGVDFSIEDVLRRKQDKKLTVNLTRGKVVGFTVIQSQVYLTSLKCK</sequence>
<organism evidence="2">
    <name type="scientific">Brassica cretica</name>
    <name type="common">Mustard</name>
    <dbReference type="NCBI Taxonomy" id="69181"/>
    <lineage>
        <taxon>Eukaryota</taxon>
        <taxon>Viridiplantae</taxon>
        <taxon>Streptophyta</taxon>
        <taxon>Embryophyta</taxon>
        <taxon>Tracheophyta</taxon>
        <taxon>Spermatophyta</taxon>
        <taxon>Magnoliopsida</taxon>
        <taxon>eudicotyledons</taxon>
        <taxon>Gunneridae</taxon>
        <taxon>Pentapetalae</taxon>
        <taxon>rosids</taxon>
        <taxon>malvids</taxon>
        <taxon>Brassicales</taxon>
        <taxon>Brassicaceae</taxon>
        <taxon>Brassiceae</taxon>
        <taxon>Brassica</taxon>
    </lineage>
</organism>
<dbReference type="PANTHER" id="PTHR31161">
    <property type="entry name" value="PROTEIN GRAVITROPIC IN THE LIGHT 1"/>
    <property type="match status" value="1"/>
</dbReference>
<reference evidence="2" key="1">
    <citation type="submission" date="2019-12" db="EMBL/GenBank/DDBJ databases">
        <title>Genome sequencing and annotation of Brassica cretica.</title>
        <authorList>
            <person name="Studholme D.J."/>
            <person name="Sarris P.F."/>
        </authorList>
    </citation>
    <scope>NUCLEOTIDE SEQUENCE</scope>
    <source>
        <strain evidence="2">PFS-102/07</strain>
        <tissue evidence="2">Leaf</tissue>
    </source>
</reference>
<evidence type="ECO:0000313" key="2">
    <source>
        <dbReference type="EMBL" id="KAF2604262.1"/>
    </source>
</evidence>
<dbReference type="Pfam" id="PF04859">
    <property type="entry name" value="DUF641"/>
    <property type="match status" value="1"/>
</dbReference>
<dbReference type="InterPro" id="IPR040225">
    <property type="entry name" value="GIL1-like"/>
</dbReference>